<dbReference type="Proteomes" id="UP000367750">
    <property type="component" value="Unassembled WGS sequence"/>
</dbReference>
<proteinExistence type="predicted"/>
<dbReference type="RefSeq" id="WP_150456694.1">
    <property type="nucleotide sequence ID" value="NZ_VYKK01000004.1"/>
</dbReference>
<evidence type="ECO:0000313" key="1">
    <source>
        <dbReference type="EMBL" id="KAA9007404.1"/>
    </source>
</evidence>
<dbReference type="AlphaFoldDB" id="A0A5J5GIS3"/>
<evidence type="ECO:0000313" key="2">
    <source>
        <dbReference type="Proteomes" id="UP000367750"/>
    </source>
</evidence>
<organism evidence="1 2">
    <name type="scientific">Paenibacillus spiritus</name>
    <dbReference type="NCBI Taxonomy" id="2496557"/>
    <lineage>
        <taxon>Bacteria</taxon>
        <taxon>Bacillati</taxon>
        <taxon>Bacillota</taxon>
        <taxon>Bacilli</taxon>
        <taxon>Bacillales</taxon>
        <taxon>Paenibacillaceae</taxon>
        <taxon>Paenibacillus</taxon>
    </lineage>
</organism>
<gene>
    <name evidence="1" type="ORF">F4V43_02645</name>
</gene>
<sequence length="79" mass="9383">MKTYTTKDFYLTVLLMCNDFELIGSEKKKNGVHFNLNNYNDEILRNLIDQFINMEALINMSLMVKNTALLRKELDKYKN</sequence>
<keyword evidence="2" id="KW-1185">Reference proteome</keyword>
<protein>
    <recommendedName>
        <fullName evidence="3">DUF5659 domain-containing protein</fullName>
    </recommendedName>
</protein>
<reference evidence="1 2" key="1">
    <citation type="submission" date="2019-09" db="EMBL/GenBank/DDBJ databases">
        <title>Bacillus ochoae sp. nov., Paenibacillus whitsoniae sp. nov., Paenibacillus spiritus sp. nov. Isolated from the Mars Exploration Rover during spacecraft assembly.</title>
        <authorList>
            <person name="Seuylemezian A."/>
            <person name="Vaishampayan P."/>
        </authorList>
    </citation>
    <scope>NUCLEOTIDE SEQUENCE [LARGE SCALE GENOMIC DNA]</scope>
    <source>
        <strain evidence="1 2">MER_111</strain>
    </source>
</reference>
<comment type="caution">
    <text evidence="1">The sequence shown here is derived from an EMBL/GenBank/DDBJ whole genome shotgun (WGS) entry which is preliminary data.</text>
</comment>
<evidence type="ECO:0008006" key="3">
    <source>
        <dbReference type="Google" id="ProtNLM"/>
    </source>
</evidence>
<dbReference type="EMBL" id="VYKK01000004">
    <property type="protein sequence ID" value="KAA9007404.1"/>
    <property type="molecule type" value="Genomic_DNA"/>
</dbReference>
<accession>A0A5J5GIS3</accession>
<name>A0A5J5GIS3_9BACL</name>